<evidence type="ECO:0000313" key="4">
    <source>
        <dbReference type="Proteomes" id="UP001465153"/>
    </source>
</evidence>
<feature type="transmembrane region" description="Helical" evidence="1">
    <location>
        <begin position="41"/>
        <end position="59"/>
    </location>
</feature>
<gene>
    <name evidence="3" type="ORF">NBRC116591_20110</name>
</gene>
<dbReference type="Proteomes" id="UP001465153">
    <property type="component" value="Unassembled WGS sequence"/>
</dbReference>
<feature type="transmembrane region" description="Helical" evidence="1">
    <location>
        <begin position="66"/>
        <end position="85"/>
    </location>
</feature>
<dbReference type="PANTHER" id="PTHR28008">
    <property type="entry name" value="DOMAIN PROTEIN, PUTATIVE (AFU_ORTHOLOGUE AFUA_3G10980)-RELATED"/>
    <property type="match status" value="1"/>
</dbReference>
<feature type="transmembrane region" description="Helical" evidence="1">
    <location>
        <begin position="97"/>
        <end position="117"/>
    </location>
</feature>
<dbReference type="Pfam" id="PF04892">
    <property type="entry name" value="VanZ"/>
    <property type="match status" value="1"/>
</dbReference>
<evidence type="ECO:0000259" key="2">
    <source>
        <dbReference type="Pfam" id="PF04892"/>
    </source>
</evidence>
<dbReference type="RefSeq" id="WP_353302869.1">
    <property type="nucleotide sequence ID" value="NZ_BAABWN010000006.1"/>
</dbReference>
<evidence type="ECO:0000256" key="1">
    <source>
        <dbReference type="SAM" id="Phobius"/>
    </source>
</evidence>
<organism evidence="3 4">
    <name type="scientific">Sessilibacter corallicola</name>
    <dbReference type="NCBI Taxonomy" id="2904075"/>
    <lineage>
        <taxon>Bacteria</taxon>
        <taxon>Pseudomonadati</taxon>
        <taxon>Pseudomonadota</taxon>
        <taxon>Gammaproteobacteria</taxon>
        <taxon>Cellvibrionales</taxon>
        <taxon>Cellvibrionaceae</taxon>
        <taxon>Sessilibacter</taxon>
    </lineage>
</organism>
<keyword evidence="1" id="KW-0472">Membrane</keyword>
<name>A0ABQ0A971_9GAMM</name>
<keyword evidence="1" id="KW-1133">Transmembrane helix</keyword>
<dbReference type="InterPro" id="IPR006976">
    <property type="entry name" value="VanZ-like"/>
</dbReference>
<protein>
    <recommendedName>
        <fullName evidence="2">VanZ-like domain-containing protein</fullName>
    </recommendedName>
</protein>
<proteinExistence type="predicted"/>
<accession>A0ABQ0A971</accession>
<feature type="domain" description="VanZ-like" evidence="2">
    <location>
        <begin position="49"/>
        <end position="113"/>
    </location>
</feature>
<sequence length="131" mass="14964">MINESIFRFLSKAQFLVLIVIYFWMGIANVAGTPAENINDLVMHAAGYFIAMFSGFCAFHSIKRFWYLLIGLWLFSLMIELIQYYLPWRSFSVSDLIANLGGLLGGYVLILLFKVHLLKIIEKISSQSTKA</sequence>
<keyword evidence="4" id="KW-1185">Reference proteome</keyword>
<keyword evidence="1" id="KW-0812">Transmembrane</keyword>
<feature type="transmembrane region" description="Helical" evidence="1">
    <location>
        <begin position="15"/>
        <end position="35"/>
    </location>
</feature>
<dbReference type="PANTHER" id="PTHR28008:SF1">
    <property type="entry name" value="DOMAIN PROTEIN, PUTATIVE (AFU_ORTHOLOGUE AFUA_3G10980)-RELATED"/>
    <property type="match status" value="1"/>
</dbReference>
<dbReference type="EMBL" id="BAABWN010000006">
    <property type="protein sequence ID" value="GAA6168200.1"/>
    <property type="molecule type" value="Genomic_DNA"/>
</dbReference>
<comment type="caution">
    <text evidence="3">The sequence shown here is derived from an EMBL/GenBank/DDBJ whole genome shotgun (WGS) entry which is preliminary data.</text>
</comment>
<evidence type="ECO:0000313" key="3">
    <source>
        <dbReference type="EMBL" id="GAA6168200.1"/>
    </source>
</evidence>
<reference evidence="3 4" key="1">
    <citation type="submission" date="2024-04" db="EMBL/GenBank/DDBJ databases">
        <title>Draft genome sequence of Sessilibacter corallicola NBRC 116591.</title>
        <authorList>
            <person name="Miyakawa T."/>
            <person name="Kusuya Y."/>
            <person name="Miura T."/>
        </authorList>
    </citation>
    <scope>NUCLEOTIDE SEQUENCE [LARGE SCALE GENOMIC DNA]</scope>
    <source>
        <strain evidence="3 4">KU-00831-HH</strain>
    </source>
</reference>